<evidence type="ECO:0000259" key="3">
    <source>
        <dbReference type="PROSITE" id="PS50158"/>
    </source>
</evidence>
<feature type="region of interest" description="Disordered" evidence="2">
    <location>
        <begin position="805"/>
        <end position="826"/>
    </location>
</feature>
<dbReference type="SUPFAM" id="SSF57756">
    <property type="entry name" value="Retrovirus zinc finger-like domains"/>
    <property type="match status" value="1"/>
</dbReference>
<dbReference type="InterPro" id="IPR001747">
    <property type="entry name" value="Vitellogenin_N"/>
</dbReference>
<protein>
    <recommendedName>
        <fullName evidence="3">CCHC-type domain-containing protein</fullName>
    </recommendedName>
</protein>
<dbReference type="CDD" id="cd00229">
    <property type="entry name" value="SGNH_hydrolase"/>
    <property type="match status" value="1"/>
</dbReference>
<evidence type="ECO:0000313" key="5">
    <source>
        <dbReference type="Proteomes" id="UP000683360"/>
    </source>
</evidence>
<dbReference type="InterPro" id="IPR036514">
    <property type="entry name" value="SGNH_hydro_sf"/>
</dbReference>
<dbReference type="InterPro" id="IPR051714">
    <property type="entry name" value="Znf_CCHC_NABP"/>
</dbReference>
<dbReference type="Gene3D" id="3.40.50.1110">
    <property type="entry name" value="SGNH hydrolase"/>
    <property type="match status" value="1"/>
</dbReference>
<accession>A0A8S3Q2R1</accession>
<gene>
    <name evidence="4" type="ORF">MEDL_5140</name>
</gene>
<dbReference type="InterPro" id="IPR001878">
    <property type="entry name" value="Znf_CCHC"/>
</dbReference>
<dbReference type="SUPFAM" id="SSF48431">
    <property type="entry name" value="Lipovitellin-phosvitin complex, superhelical domain"/>
    <property type="match status" value="1"/>
</dbReference>
<evidence type="ECO:0000256" key="1">
    <source>
        <dbReference type="PROSITE-ProRule" id="PRU00047"/>
    </source>
</evidence>
<dbReference type="Pfam" id="PF00098">
    <property type="entry name" value="zf-CCHC"/>
    <property type="match status" value="1"/>
</dbReference>
<dbReference type="AlphaFoldDB" id="A0A8S3Q2R1"/>
<keyword evidence="1" id="KW-0479">Metal-binding</keyword>
<dbReference type="SUPFAM" id="SSF52266">
    <property type="entry name" value="SGNH hydrolase"/>
    <property type="match status" value="1"/>
</dbReference>
<dbReference type="OrthoDB" id="6161326at2759"/>
<dbReference type="GO" id="GO:0008270">
    <property type="term" value="F:zinc ion binding"/>
    <property type="evidence" value="ECO:0007669"/>
    <property type="project" value="UniProtKB-KW"/>
</dbReference>
<proteinExistence type="predicted"/>
<keyword evidence="1" id="KW-0863">Zinc-finger</keyword>
<sequence>MEPDGLVHFIHYHKEDKDEMVTLKKALVGTMSAKFQRSDHETWMYSSTERDHGGYLDHKYEGKKTDTGYTLTREHTSSKTVLRTHTKVMHIDHSDNIKEIKAFDNITMNGDAPASQRTLGRVDPSDSVSDGLVRDSIVVIKKPPKPTTLKETGEIIKDLISCVQRHENKYAPNRTHCVRNLTQEVGKLDQESFLQLSHSALNKSCDISDIKCLEERYLMIDVISQMRSNASQQILVDYVLERNASVEEVRRCLIHSIATKQPIPSLVQAVEHLCLGKNHSFHGNNNMTLTQKRACLTLGALAKNLKDINNDTEAQRIIEKFETWLGIHNEAEFIEIVKPRERRSLGRKYHDRDNHVALKRSLIHILGNAGHPRSLQHITSYMELNKANPELRRAATQALRHFTCNESAAHLIRSTLFDSEDVVRHSAYEIYVEHPESKQLTKEQEDAVLAQKYTYPMITRVRRGTLADILKALSFHLGMPKFDWSKTVGSKKLGASFGFREENFVDLHLGMVHIDSPAIEKPFKGKFELKVDNLAFAEVNVGLIGMKFDIFRVSLCYKKKVQYNLNILKDFGFDDIQNIASAFDRLFHKIIDPIVEAVNVIKELIEMVKEMTFVQLVKEIIQIFKNLPDIIHKIVESVKTAYHKLIDFDGSPLIDRFKKVINRVTNFITDVKSDVLGFYHSIADVMTVTLPFVAHEMGEGFILIKDSWKFWENPVQSFNGIEMALLKTSLGRFEVRLFADNNRTPCFHCKLIGHSSYQCKDRPKIMNERRCYNCAAIGHLANACPNEPYCSYCNINGHPRRDCESFKQDQENQGYSKHGPENIEGRQDTKLDAHSDTHSVCDNDTFSESGKNDTTDTLNVLIGASNCTRLGETNENLLNASKSGANFENFTQILDIAVQKTDSFKVDKVAICLGTNDVSKHKDDSDQINLLVTKAVAQVKSAYPESHVGLCSIIPRKGNSAQINRLNQSATSVNKFIRKLCAREDNVDYVDLEKLFFKNGTIIRSLFDKADNSGVHISTEGAQNINRKLDDFFHSPKPCVQEIHTPMDPKRKRSDGTTTPTSADRMSKRSNTEPKKA</sequence>
<dbReference type="Gene3D" id="1.25.10.20">
    <property type="entry name" value="Vitellinogen, superhelical"/>
    <property type="match status" value="1"/>
</dbReference>
<dbReference type="Proteomes" id="UP000683360">
    <property type="component" value="Unassembled WGS sequence"/>
</dbReference>
<keyword evidence="1" id="KW-0862">Zinc</keyword>
<dbReference type="PROSITE" id="PS50158">
    <property type="entry name" value="ZF_CCHC"/>
    <property type="match status" value="1"/>
</dbReference>
<feature type="region of interest" description="Disordered" evidence="2">
    <location>
        <begin position="1039"/>
        <end position="1077"/>
    </location>
</feature>
<dbReference type="SMART" id="SM00343">
    <property type="entry name" value="ZnF_C2HC"/>
    <property type="match status" value="3"/>
</dbReference>
<dbReference type="InterPro" id="IPR013830">
    <property type="entry name" value="SGNH_hydro"/>
</dbReference>
<organism evidence="4 5">
    <name type="scientific">Mytilus edulis</name>
    <name type="common">Blue mussel</name>
    <dbReference type="NCBI Taxonomy" id="6550"/>
    <lineage>
        <taxon>Eukaryota</taxon>
        <taxon>Metazoa</taxon>
        <taxon>Spiralia</taxon>
        <taxon>Lophotrochozoa</taxon>
        <taxon>Mollusca</taxon>
        <taxon>Bivalvia</taxon>
        <taxon>Autobranchia</taxon>
        <taxon>Pteriomorphia</taxon>
        <taxon>Mytilida</taxon>
        <taxon>Mytiloidea</taxon>
        <taxon>Mytilidae</taxon>
        <taxon>Mytilinae</taxon>
        <taxon>Mytilus</taxon>
    </lineage>
</organism>
<feature type="domain" description="CCHC-type" evidence="3">
    <location>
        <begin position="769"/>
        <end position="786"/>
    </location>
</feature>
<dbReference type="InterPro" id="IPR011030">
    <property type="entry name" value="Lipovitellin_superhlx_dom"/>
</dbReference>
<reference evidence="4" key="1">
    <citation type="submission" date="2021-03" db="EMBL/GenBank/DDBJ databases">
        <authorList>
            <person name="Bekaert M."/>
        </authorList>
    </citation>
    <scope>NUCLEOTIDE SEQUENCE</scope>
</reference>
<dbReference type="Pfam" id="PF01347">
    <property type="entry name" value="Vitellogenin_N"/>
    <property type="match status" value="1"/>
</dbReference>
<dbReference type="PANTHER" id="PTHR23002">
    <property type="entry name" value="ZINC FINGER CCHC DOMAIN CONTAINING PROTEIN"/>
    <property type="match status" value="1"/>
</dbReference>
<name>A0A8S3Q2R1_MYTED</name>
<dbReference type="InterPro" id="IPR036875">
    <property type="entry name" value="Znf_CCHC_sf"/>
</dbReference>
<evidence type="ECO:0000313" key="4">
    <source>
        <dbReference type="EMBL" id="CAG2189852.1"/>
    </source>
</evidence>
<dbReference type="GO" id="GO:0005319">
    <property type="term" value="F:lipid transporter activity"/>
    <property type="evidence" value="ECO:0007669"/>
    <property type="project" value="InterPro"/>
</dbReference>
<evidence type="ECO:0000256" key="2">
    <source>
        <dbReference type="SAM" id="MobiDB-lite"/>
    </source>
</evidence>
<feature type="compositionally biased region" description="Basic and acidic residues" evidence="2">
    <location>
        <begin position="1065"/>
        <end position="1077"/>
    </location>
</feature>
<dbReference type="Pfam" id="PF13472">
    <property type="entry name" value="Lipase_GDSL_2"/>
    <property type="match status" value="1"/>
</dbReference>
<comment type="caution">
    <text evidence="4">The sequence shown here is derived from an EMBL/GenBank/DDBJ whole genome shotgun (WGS) entry which is preliminary data.</text>
</comment>
<dbReference type="GO" id="GO:0003676">
    <property type="term" value="F:nucleic acid binding"/>
    <property type="evidence" value="ECO:0007669"/>
    <property type="project" value="InterPro"/>
</dbReference>
<keyword evidence="5" id="KW-1185">Reference proteome</keyword>
<dbReference type="Gene3D" id="4.10.60.10">
    <property type="entry name" value="Zinc finger, CCHC-type"/>
    <property type="match status" value="1"/>
</dbReference>
<dbReference type="EMBL" id="CAJPWZ010000305">
    <property type="protein sequence ID" value="CAG2189852.1"/>
    <property type="molecule type" value="Genomic_DNA"/>
</dbReference>